<evidence type="ECO:0000313" key="2">
    <source>
        <dbReference type="Proteomes" id="UP000662703"/>
    </source>
</evidence>
<gene>
    <name evidence="1" type="ORF">Y5W_03073</name>
</gene>
<name>A0ABS0AUH3_9GAMM</name>
<comment type="caution">
    <text evidence="1">The sequence shown here is derived from an EMBL/GenBank/DDBJ whole genome shotgun (WGS) entry which is preliminary data.</text>
</comment>
<sequence>MTTKTYVAFRSSARLHQLTDGFIQRMRHGAREPEPRVVEDIMTTFIDEALDAFFLTPASYSGLGTTQQRLVRLAADTISRATRLVIGRSARKMDLAQNRAAADYMDSIRFPGPQHAFWYVAFPIEPGLAERGRRLAERTEEGHFEGAREDLVHYLRGVTDQALHWYFNKPIDLLGFGPILRRVASVGVDTTRKASYGVINKVIPNLSDEQLTQSALYYLDMQVRH</sequence>
<reference evidence="1 2" key="1">
    <citation type="submission" date="2012-09" db="EMBL/GenBank/DDBJ databases">
        <title>Genome Sequence of alkane-degrading Bacterium Alcanivorax sp. 521-1.</title>
        <authorList>
            <person name="Lai Q."/>
            <person name="Shao Z."/>
        </authorList>
    </citation>
    <scope>NUCLEOTIDE SEQUENCE [LARGE SCALE GENOMIC DNA]</scope>
    <source>
        <strain evidence="1 2">521-1</strain>
    </source>
</reference>
<dbReference type="EMBL" id="ARXX01000058">
    <property type="protein sequence ID" value="MBF5057779.1"/>
    <property type="molecule type" value="Genomic_DNA"/>
</dbReference>
<accession>A0ABS0AUH3</accession>
<evidence type="ECO:0000313" key="1">
    <source>
        <dbReference type="EMBL" id="MBF5057779.1"/>
    </source>
</evidence>
<organism evidence="1 2">
    <name type="scientific">Alloalcanivorax profundimaris</name>
    <dbReference type="NCBI Taxonomy" id="2735259"/>
    <lineage>
        <taxon>Bacteria</taxon>
        <taxon>Pseudomonadati</taxon>
        <taxon>Pseudomonadota</taxon>
        <taxon>Gammaproteobacteria</taxon>
        <taxon>Oceanospirillales</taxon>
        <taxon>Alcanivoracaceae</taxon>
        <taxon>Alloalcanivorax</taxon>
    </lineage>
</organism>
<dbReference type="Proteomes" id="UP000662703">
    <property type="component" value="Unassembled WGS sequence"/>
</dbReference>
<protein>
    <submittedName>
        <fullName evidence="1">Uncharacterized protein</fullName>
    </submittedName>
</protein>
<dbReference type="RefSeq" id="WP_161384953.1">
    <property type="nucleotide sequence ID" value="NZ_ARXX01000058.1"/>
</dbReference>
<keyword evidence="2" id="KW-1185">Reference proteome</keyword>
<proteinExistence type="predicted"/>